<name>A0A819JRZ1_9BILA</name>
<dbReference type="PANTHER" id="PTHR46580:SF4">
    <property type="entry name" value="ATP_GTP-BINDING PROTEIN"/>
    <property type="match status" value="1"/>
</dbReference>
<evidence type="ECO:0000256" key="6">
    <source>
        <dbReference type="ARBA" id="ARBA00047597"/>
    </source>
</evidence>
<dbReference type="EMBL" id="CAJOAZ010002496">
    <property type="protein sequence ID" value="CAF3934317.1"/>
    <property type="molecule type" value="Genomic_DNA"/>
</dbReference>
<gene>
    <name evidence="9" type="ORF">OXD698_LOCUS25760</name>
</gene>
<dbReference type="EC" id="2.4.2.31" evidence="7"/>
<dbReference type="GO" id="GO:0106274">
    <property type="term" value="F:NAD+-protein-arginine ADP-ribosyltransferase activity"/>
    <property type="evidence" value="ECO:0007669"/>
    <property type="project" value="UniProtKB-EC"/>
</dbReference>
<dbReference type="AlphaFoldDB" id="A0A819JRZ1"/>
<protein>
    <recommendedName>
        <fullName evidence="7">NAD(P)(+)--arginine ADP-ribosyltransferase</fullName>
        <ecNumber evidence="7">2.4.2.31</ecNumber>
    </recommendedName>
    <alternativeName>
        <fullName evidence="7">Mono(ADP-ribosyl)transferase</fullName>
    </alternativeName>
</protein>
<keyword evidence="8" id="KW-0812">Transmembrane</keyword>
<dbReference type="Proteomes" id="UP000663844">
    <property type="component" value="Unassembled WGS sequence"/>
</dbReference>
<comment type="similarity">
    <text evidence="1 7">Belongs to the Arg-specific ADP-ribosyltransferase family.</text>
</comment>
<evidence type="ECO:0000313" key="10">
    <source>
        <dbReference type="Proteomes" id="UP000663844"/>
    </source>
</evidence>
<keyword evidence="8" id="KW-1133">Transmembrane helix</keyword>
<dbReference type="InterPro" id="IPR000768">
    <property type="entry name" value="ART"/>
</dbReference>
<dbReference type="SUPFAM" id="SSF69318">
    <property type="entry name" value="Integrin alpha N-terminal domain"/>
    <property type="match status" value="1"/>
</dbReference>
<dbReference type="InterPro" id="IPR028994">
    <property type="entry name" value="Integrin_alpha_N"/>
</dbReference>
<dbReference type="Gene3D" id="3.90.176.10">
    <property type="entry name" value="Toxin ADP-ribosyltransferase, Chain A, domain 1"/>
    <property type="match status" value="1"/>
</dbReference>
<dbReference type="Pfam" id="PF01129">
    <property type="entry name" value="ART"/>
    <property type="match status" value="1"/>
</dbReference>
<keyword evidence="2 7" id="KW-0328">Glycosyltransferase</keyword>
<dbReference type="Pfam" id="PF13517">
    <property type="entry name" value="FG-GAP_3"/>
    <property type="match status" value="1"/>
</dbReference>
<keyword evidence="4" id="KW-0548">Nucleotidyltransferase</keyword>
<accession>A0A819JRZ1</accession>
<keyword evidence="8" id="KW-0472">Membrane</keyword>
<evidence type="ECO:0000256" key="7">
    <source>
        <dbReference type="RuleBase" id="RU361228"/>
    </source>
</evidence>
<evidence type="ECO:0000313" key="9">
    <source>
        <dbReference type="EMBL" id="CAF3934317.1"/>
    </source>
</evidence>
<dbReference type="Gene3D" id="2.30.30.100">
    <property type="match status" value="1"/>
</dbReference>
<reference evidence="9" key="1">
    <citation type="submission" date="2021-02" db="EMBL/GenBank/DDBJ databases">
        <authorList>
            <person name="Nowell W R."/>
        </authorList>
    </citation>
    <scope>NUCLEOTIDE SEQUENCE</scope>
</reference>
<evidence type="ECO:0000256" key="3">
    <source>
        <dbReference type="ARBA" id="ARBA00022679"/>
    </source>
</evidence>
<evidence type="ECO:0000256" key="8">
    <source>
        <dbReference type="SAM" id="Phobius"/>
    </source>
</evidence>
<keyword evidence="7" id="KW-0520">NAD</keyword>
<proteinExistence type="inferred from homology"/>
<evidence type="ECO:0000256" key="2">
    <source>
        <dbReference type="ARBA" id="ARBA00022676"/>
    </source>
</evidence>
<feature type="transmembrane region" description="Helical" evidence="8">
    <location>
        <begin position="371"/>
        <end position="394"/>
    </location>
</feature>
<evidence type="ECO:0000256" key="4">
    <source>
        <dbReference type="ARBA" id="ARBA00022695"/>
    </source>
</evidence>
<dbReference type="SUPFAM" id="SSF56399">
    <property type="entry name" value="ADP-ribosylation"/>
    <property type="match status" value="1"/>
</dbReference>
<comment type="caution">
    <text evidence="9">The sequence shown here is derived from an EMBL/GenBank/DDBJ whole genome shotgun (WGS) entry which is preliminary data.</text>
</comment>
<comment type="catalytic activity">
    <reaction evidence="6 7">
        <text>L-arginyl-[protein] + NAD(+) = N(omega)-(ADP-D-ribosyl)-L-arginyl-[protein] + nicotinamide + H(+)</text>
        <dbReference type="Rhea" id="RHEA:19149"/>
        <dbReference type="Rhea" id="RHEA-COMP:10532"/>
        <dbReference type="Rhea" id="RHEA-COMP:15087"/>
        <dbReference type="ChEBI" id="CHEBI:15378"/>
        <dbReference type="ChEBI" id="CHEBI:17154"/>
        <dbReference type="ChEBI" id="CHEBI:29965"/>
        <dbReference type="ChEBI" id="CHEBI:57540"/>
        <dbReference type="ChEBI" id="CHEBI:142554"/>
        <dbReference type="EC" id="2.4.2.31"/>
    </reaction>
</comment>
<dbReference type="InterPro" id="IPR013517">
    <property type="entry name" value="FG-GAP"/>
</dbReference>
<evidence type="ECO:0000256" key="1">
    <source>
        <dbReference type="ARBA" id="ARBA00009558"/>
    </source>
</evidence>
<keyword evidence="7" id="KW-0521">NADP</keyword>
<sequence>MRNIPAYTEQTVISDNHEITNYRRPKSKKNMRVQTMFTTNVLNDEAATFRPYFRKKNAQVQTDLTGILLDDELMNGVRQISRNKNNIMSDTLSNREDIDDIEYSNSIRKNSSHVVEEQNLTKTNIQYETEGSISPILGYIDVPLLPLANACAPLYDLLHNCSFYVKLALEETSEQPPDGLSIDESAAIRLYTIEWDSPHRSLYSMLNYHLKNNDREKLIPYFQYIKLLLTALVKLPYVPPLTVWRGVTKNLSGEFPPGTKVTWWAFSSCTTEMTVLENNMYLGNQGDRTLFSVEVMNGRTIKAHSHFVTEDEILLFSGTHMVVQSQLSPAPELHIIHLKQVIPEEMTLEPPFEGAHIYPKVRREWYSKKRIVIPMCTLAVLLVVAAVLGCIFALQHKTITAAYVCTDPYSVILSAGVDTSPLNVLAVSYKNNTQTSMIVLAPDDFNMYVLLNKPNKIYSAELTFDTGKEPYAIIAADFNKDNYTDLAVANEGDKAISVLLSNGDGTFAIQTQYTVGNGISSAIAVDVNNDTVLDLVVANINDNTISILFGSP</sequence>
<evidence type="ECO:0000256" key="5">
    <source>
        <dbReference type="ARBA" id="ARBA00022729"/>
    </source>
</evidence>
<keyword evidence="3 7" id="KW-0808">Transferase</keyword>
<dbReference type="PANTHER" id="PTHR46580">
    <property type="entry name" value="SENSOR KINASE-RELATED"/>
    <property type="match status" value="1"/>
</dbReference>
<organism evidence="9 10">
    <name type="scientific">Adineta steineri</name>
    <dbReference type="NCBI Taxonomy" id="433720"/>
    <lineage>
        <taxon>Eukaryota</taxon>
        <taxon>Metazoa</taxon>
        <taxon>Spiralia</taxon>
        <taxon>Gnathifera</taxon>
        <taxon>Rotifera</taxon>
        <taxon>Eurotatoria</taxon>
        <taxon>Bdelloidea</taxon>
        <taxon>Adinetida</taxon>
        <taxon>Adinetidae</taxon>
        <taxon>Adineta</taxon>
    </lineage>
</organism>
<keyword evidence="5" id="KW-0732">Signal</keyword>
<dbReference type="PROSITE" id="PS51996">
    <property type="entry name" value="TR_MART"/>
    <property type="match status" value="1"/>
</dbReference>
<dbReference type="GO" id="GO:0016779">
    <property type="term" value="F:nucleotidyltransferase activity"/>
    <property type="evidence" value="ECO:0007669"/>
    <property type="project" value="UniProtKB-KW"/>
</dbReference>